<protein>
    <recommendedName>
        <fullName evidence="1">DUF6291 domain-containing protein</fullName>
    </recommendedName>
</protein>
<evidence type="ECO:0000259" key="1">
    <source>
        <dbReference type="Pfam" id="PF19808"/>
    </source>
</evidence>
<dbReference type="STRING" id="2741.SAMN04489866_104164"/>
<organism evidence="2 3">
    <name type="scientific">Peptococcus niger</name>
    <dbReference type="NCBI Taxonomy" id="2741"/>
    <lineage>
        <taxon>Bacteria</taxon>
        <taxon>Bacillati</taxon>
        <taxon>Bacillota</taxon>
        <taxon>Clostridia</taxon>
        <taxon>Eubacteriales</taxon>
        <taxon>Peptococcaceae</taxon>
        <taxon>Peptococcus</taxon>
    </lineage>
</organism>
<dbReference type="AlphaFoldDB" id="A0A1G6VWW5"/>
<sequence length="292" mass="33738">MYRRSFILYSDYAQKIEMLSRPERGDLFTMILQYVRGEEVMSSTDLVIMAFYFIQTQLDKDFAKYNKKVVSSQENGKKGGRPRKDAVYFGPMSAAEWMPGYEAGMVHYEPPESGPHSTVGTAHSNNLRQDHQLQDYQPSIHKESESQHGVRNANTYSFPNLYVVKDKSIAPKVTRISVDPNEFFEQVWALYPVKRGKHRVSDKKRKLLAQYSFEEIRRAINRYKDEVSKSSFQRAYQNGSTFFNSGIFDYLDDAYVPVEEPRWAAVASGDGRVPTNRDFIGHTPEDYDALEE</sequence>
<accession>A0A1G6VWW5</accession>
<evidence type="ECO:0000313" key="3">
    <source>
        <dbReference type="Proteomes" id="UP000198995"/>
    </source>
</evidence>
<feature type="domain" description="DUF6291" evidence="1">
    <location>
        <begin position="5"/>
        <end position="83"/>
    </location>
</feature>
<name>A0A1G6VWW5_PEPNI</name>
<gene>
    <name evidence="2" type="ORF">SAMN04489866_104164</name>
</gene>
<dbReference type="RefSeq" id="WP_091791624.1">
    <property type="nucleotide sequence ID" value="NZ_FNAF01000004.1"/>
</dbReference>
<keyword evidence="3" id="KW-1185">Reference proteome</keyword>
<proteinExistence type="predicted"/>
<dbReference type="InterPro" id="IPR046258">
    <property type="entry name" value="DUF6291"/>
</dbReference>
<reference evidence="2 3" key="1">
    <citation type="submission" date="2016-10" db="EMBL/GenBank/DDBJ databases">
        <authorList>
            <person name="de Groot N.N."/>
        </authorList>
    </citation>
    <scope>NUCLEOTIDE SEQUENCE [LARGE SCALE GENOMIC DNA]</scope>
    <source>
        <strain evidence="2 3">DSM 20475</strain>
    </source>
</reference>
<dbReference type="Proteomes" id="UP000198995">
    <property type="component" value="Unassembled WGS sequence"/>
</dbReference>
<dbReference type="Pfam" id="PF19808">
    <property type="entry name" value="DUF6291"/>
    <property type="match status" value="1"/>
</dbReference>
<dbReference type="EMBL" id="FNAF01000004">
    <property type="protein sequence ID" value="SDD58048.1"/>
    <property type="molecule type" value="Genomic_DNA"/>
</dbReference>
<evidence type="ECO:0000313" key="2">
    <source>
        <dbReference type="EMBL" id="SDD58048.1"/>
    </source>
</evidence>
<dbReference type="OrthoDB" id="9788567at2"/>